<protein>
    <submittedName>
        <fullName evidence="8">Putative MFS multidrug transporter</fullName>
    </submittedName>
</protein>
<feature type="transmembrane region" description="Helical" evidence="6">
    <location>
        <begin position="301"/>
        <end position="326"/>
    </location>
</feature>
<gene>
    <name evidence="8" type="ORF">BDV96DRAFT_616688</name>
</gene>
<dbReference type="AlphaFoldDB" id="A0A6A5YK72"/>
<dbReference type="GO" id="GO:0005886">
    <property type="term" value="C:plasma membrane"/>
    <property type="evidence" value="ECO:0007669"/>
    <property type="project" value="TreeGrafter"/>
</dbReference>
<feature type="compositionally biased region" description="Polar residues" evidence="5">
    <location>
        <begin position="14"/>
        <end position="26"/>
    </location>
</feature>
<dbReference type="InterPro" id="IPR036259">
    <property type="entry name" value="MFS_trans_sf"/>
</dbReference>
<feature type="transmembrane region" description="Helical" evidence="6">
    <location>
        <begin position="238"/>
        <end position="257"/>
    </location>
</feature>
<feature type="transmembrane region" description="Helical" evidence="6">
    <location>
        <begin position="370"/>
        <end position="392"/>
    </location>
</feature>
<feature type="transmembrane region" description="Helical" evidence="6">
    <location>
        <begin position="39"/>
        <end position="65"/>
    </location>
</feature>
<evidence type="ECO:0000256" key="4">
    <source>
        <dbReference type="ARBA" id="ARBA00023136"/>
    </source>
</evidence>
<feature type="transmembrane region" description="Helical" evidence="6">
    <location>
        <begin position="508"/>
        <end position="526"/>
    </location>
</feature>
<feature type="transmembrane region" description="Helical" evidence="6">
    <location>
        <begin position="197"/>
        <end position="217"/>
    </location>
</feature>
<evidence type="ECO:0000313" key="8">
    <source>
        <dbReference type="EMBL" id="KAF2107649.1"/>
    </source>
</evidence>
<evidence type="ECO:0000256" key="6">
    <source>
        <dbReference type="SAM" id="Phobius"/>
    </source>
</evidence>
<feature type="transmembrane region" description="Helical" evidence="6">
    <location>
        <begin position="436"/>
        <end position="456"/>
    </location>
</feature>
<accession>A0A6A5YK72</accession>
<dbReference type="GO" id="GO:0022857">
    <property type="term" value="F:transmembrane transporter activity"/>
    <property type="evidence" value="ECO:0007669"/>
    <property type="project" value="InterPro"/>
</dbReference>
<dbReference type="Proteomes" id="UP000799770">
    <property type="component" value="Unassembled WGS sequence"/>
</dbReference>
<feature type="domain" description="Major facilitator superfamily (MFS) profile" evidence="7">
    <location>
        <begin position="42"/>
        <end position="493"/>
    </location>
</feature>
<keyword evidence="4 6" id="KW-0472">Membrane</keyword>
<reference evidence="8" key="1">
    <citation type="journal article" date="2020" name="Stud. Mycol.">
        <title>101 Dothideomycetes genomes: a test case for predicting lifestyles and emergence of pathogens.</title>
        <authorList>
            <person name="Haridas S."/>
            <person name="Albert R."/>
            <person name="Binder M."/>
            <person name="Bloem J."/>
            <person name="Labutti K."/>
            <person name="Salamov A."/>
            <person name="Andreopoulos B."/>
            <person name="Baker S."/>
            <person name="Barry K."/>
            <person name="Bills G."/>
            <person name="Bluhm B."/>
            <person name="Cannon C."/>
            <person name="Castanera R."/>
            <person name="Culley D."/>
            <person name="Daum C."/>
            <person name="Ezra D."/>
            <person name="Gonzalez J."/>
            <person name="Henrissat B."/>
            <person name="Kuo A."/>
            <person name="Liang C."/>
            <person name="Lipzen A."/>
            <person name="Lutzoni F."/>
            <person name="Magnuson J."/>
            <person name="Mondo S."/>
            <person name="Nolan M."/>
            <person name="Ohm R."/>
            <person name="Pangilinan J."/>
            <person name="Park H.-J."/>
            <person name="Ramirez L."/>
            <person name="Alfaro M."/>
            <person name="Sun H."/>
            <person name="Tritt A."/>
            <person name="Yoshinaga Y."/>
            <person name="Zwiers L.-H."/>
            <person name="Turgeon B."/>
            <person name="Goodwin S."/>
            <person name="Spatafora J."/>
            <person name="Crous P."/>
            <person name="Grigoriev I."/>
        </authorList>
    </citation>
    <scope>NUCLEOTIDE SEQUENCE</scope>
    <source>
        <strain evidence="8">CBS 627.86</strain>
    </source>
</reference>
<evidence type="ECO:0000313" key="9">
    <source>
        <dbReference type="Proteomes" id="UP000799770"/>
    </source>
</evidence>
<evidence type="ECO:0000256" key="1">
    <source>
        <dbReference type="ARBA" id="ARBA00004141"/>
    </source>
</evidence>
<feature type="region of interest" description="Disordered" evidence="5">
    <location>
        <begin position="533"/>
        <end position="556"/>
    </location>
</feature>
<feature type="compositionally biased region" description="Basic and acidic residues" evidence="5">
    <location>
        <begin position="1"/>
        <end position="12"/>
    </location>
</feature>
<organism evidence="8 9">
    <name type="scientific">Lophiotrema nucula</name>
    <dbReference type="NCBI Taxonomy" id="690887"/>
    <lineage>
        <taxon>Eukaryota</taxon>
        <taxon>Fungi</taxon>
        <taxon>Dikarya</taxon>
        <taxon>Ascomycota</taxon>
        <taxon>Pezizomycotina</taxon>
        <taxon>Dothideomycetes</taxon>
        <taxon>Pleosporomycetidae</taxon>
        <taxon>Pleosporales</taxon>
        <taxon>Lophiotremataceae</taxon>
        <taxon>Lophiotrema</taxon>
    </lineage>
</organism>
<evidence type="ECO:0000256" key="3">
    <source>
        <dbReference type="ARBA" id="ARBA00022989"/>
    </source>
</evidence>
<feature type="transmembrane region" description="Helical" evidence="6">
    <location>
        <begin position="346"/>
        <end position="363"/>
    </location>
</feature>
<dbReference type="SUPFAM" id="SSF103473">
    <property type="entry name" value="MFS general substrate transporter"/>
    <property type="match status" value="2"/>
</dbReference>
<feature type="transmembrane region" description="Helical" evidence="6">
    <location>
        <begin position="107"/>
        <end position="126"/>
    </location>
</feature>
<dbReference type="EMBL" id="ML977352">
    <property type="protein sequence ID" value="KAF2107649.1"/>
    <property type="molecule type" value="Genomic_DNA"/>
</dbReference>
<feature type="transmembrane region" description="Helical" evidence="6">
    <location>
        <begin position="132"/>
        <end position="152"/>
    </location>
</feature>
<dbReference type="InterPro" id="IPR011701">
    <property type="entry name" value="MFS"/>
</dbReference>
<dbReference type="CDD" id="cd17502">
    <property type="entry name" value="MFS_Azr1_MDR_like"/>
    <property type="match status" value="1"/>
</dbReference>
<feature type="transmembrane region" description="Helical" evidence="6">
    <location>
        <begin position="398"/>
        <end position="415"/>
    </location>
</feature>
<dbReference type="FunFam" id="1.20.1720.10:FF:000012">
    <property type="entry name" value="MFS toxin efflux pump (AflT)"/>
    <property type="match status" value="1"/>
</dbReference>
<dbReference type="InterPro" id="IPR020846">
    <property type="entry name" value="MFS_dom"/>
</dbReference>
<feature type="transmembrane region" description="Helical" evidence="6">
    <location>
        <begin position="77"/>
        <end position="95"/>
    </location>
</feature>
<feature type="region of interest" description="Disordered" evidence="5">
    <location>
        <begin position="1"/>
        <end position="30"/>
    </location>
</feature>
<keyword evidence="3 6" id="KW-1133">Transmembrane helix</keyword>
<sequence>MTAKTPKSEAKASLESTTHPQAQDDQLQAKPEYPSTSKLWILMSSLYITMFLVALDKTIISTAIPRITDAFHSLSDIGWYGSSYMLTLCSCQLLWGRLYTFYNPKTMFLASIFVFEVGSAICGAAPNSIAFIIGRAIAGAGSAGLSNGAIVITIEAVPLEKRPIYQGLIGAVFGVASVVGPLLGGVFTDKVSWRWCFYINLPFGAVSAAVVMLVLRLPNRKAVERVPLVQRLRKLDPIGTMLFLPSIVCLLLALQWGGTTYEWSNWRLILLWIFFPLLFIGFLAIQVFYPDTATIPIRILLNRTVAAAFLFTFSSQGSMLVTTYYIPLYFQALKNFSPLNSGLATLPAILALVIGTIMAGGMVQRLGYPAPFMIISAILASVGAGMISTWKISAGHDVWIGYQVLFGFGVGLGMQQPHMMTQIVLPRQQVPIGVSLMFLGQNLGGAIFIGVAQNVFADGLAGKLSSVPGLNLSRQDVVQMGAVQIKEMVPKELLGIVLAAYREAIQKAIYVGVGLACVSMVGALCVEWRSVKEGKEADEKKKKVTDEEKADSKEAV</sequence>
<dbReference type="PRINTS" id="PR01036">
    <property type="entry name" value="TCRTETB"/>
</dbReference>
<dbReference type="FunFam" id="1.20.1250.20:FF:000196">
    <property type="entry name" value="MFS toxin efflux pump (AflT)"/>
    <property type="match status" value="1"/>
</dbReference>
<evidence type="ECO:0000256" key="2">
    <source>
        <dbReference type="ARBA" id="ARBA00022692"/>
    </source>
</evidence>
<keyword evidence="2 6" id="KW-0812">Transmembrane</keyword>
<keyword evidence="9" id="KW-1185">Reference proteome</keyword>
<feature type="transmembrane region" description="Helical" evidence="6">
    <location>
        <begin position="269"/>
        <end position="289"/>
    </location>
</feature>
<dbReference type="PANTHER" id="PTHR23501">
    <property type="entry name" value="MAJOR FACILITATOR SUPERFAMILY"/>
    <property type="match status" value="1"/>
</dbReference>
<proteinExistence type="predicted"/>
<evidence type="ECO:0000259" key="7">
    <source>
        <dbReference type="PROSITE" id="PS50850"/>
    </source>
</evidence>
<evidence type="ECO:0000256" key="5">
    <source>
        <dbReference type="SAM" id="MobiDB-lite"/>
    </source>
</evidence>
<feature type="transmembrane region" description="Helical" evidence="6">
    <location>
        <begin position="164"/>
        <end position="185"/>
    </location>
</feature>
<name>A0A6A5YK72_9PLEO</name>
<dbReference type="Gene3D" id="1.20.1250.20">
    <property type="entry name" value="MFS general substrate transporter like domains"/>
    <property type="match status" value="2"/>
</dbReference>
<dbReference type="PROSITE" id="PS50850">
    <property type="entry name" value="MFS"/>
    <property type="match status" value="1"/>
</dbReference>
<comment type="subcellular location">
    <subcellularLocation>
        <location evidence="1">Membrane</location>
        <topology evidence="1">Multi-pass membrane protein</topology>
    </subcellularLocation>
</comment>
<dbReference type="PANTHER" id="PTHR23501:SF201">
    <property type="entry name" value="MFS AFLATOXIN EFFLUX PUMP"/>
    <property type="match status" value="1"/>
</dbReference>
<dbReference type="Pfam" id="PF07690">
    <property type="entry name" value="MFS_1"/>
    <property type="match status" value="1"/>
</dbReference>
<dbReference type="OrthoDB" id="10021397at2759"/>